<feature type="compositionally biased region" description="Low complexity" evidence="2">
    <location>
        <begin position="465"/>
        <end position="496"/>
    </location>
</feature>
<feature type="region of interest" description="Disordered" evidence="2">
    <location>
        <begin position="1"/>
        <end position="22"/>
    </location>
</feature>
<dbReference type="Gene3D" id="3.40.50.300">
    <property type="entry name" value="P-loop containing nucleotide triphosphate hydrolases"/>
    <property type="match status" value="1"/>
</dbReference>
<gene>
    <name evidence="4" type="ORF">UFOPK1493_03367</name>
</gene>
<dbReference type="PANTHER" id="PTHR30486:SF6">
    <property type="entry name" value="TYPE IV PILUS RETRACTATION ATPASE PILT"/>
    <property type="match status" value="1"/>
</dbReference>
<reference evidence="4" key="1">
    <citation type="submission" date="2020-05" db="EMBL/GenBank/DDBJ databases">
        <authorList>
            <person name="Chiriac C."/>
            <person name="Salcher M."/>
            <person name="Ghai R."/>
            <person name="Kavagutti S V."/>
        </authorList>
    </citation>
    <scope>NUCLEOTIDE SEQUENCE</scope>
</reference>
<dbReference type="InterPro" id="IPR001482">
    <property type="entry name" value="T2SS/T4SS_dom"/>
</dbReference>
<dbReference type="PANTHER" id="PTHR30486">
    <property type="entry name" value="TWITCHING MOTILITY PROTEIN PILT"/>
    <property type="match status" value="1"/>
</dbReference>
<evidence type="ECO:0000256" key="1">
    <source>
        <dbReference type="ARBA" id="ARBA00006611"/>
    </source>
</evidence>
<evidence type="ECO:0000256" key="2">
    <source>
        <dbReference type="SAM" id="MobiDB-lite"/>
    </source>
</evidence>
<comment type="similarity">
    <text evidence="1">Belongs to the GSP E family.</text>
</comment>
<evidence type="ECO:0000313" key="4">
    <source>
        <dbReference type="EMBL" id="CAB4585345.1"/>
    </source>
</evidence>
<dbReference type="EMBL" id="CAEZSR010000183">
    <property type="protein sequence ID" value="CAB4585345.1"/>
    <property type="molecule type" value="Genomic_DNA"/>
</dbReference>
<evidence type="ECO:0000259" key="3">
    <source>
        <dbReference type="Pfam" id="PF00437"/>
    </source>
</evidence>
<protein>
    <submittedName>
        <fullName evidence="4">Unannotated protein</fullName>
    </submittedName>
</protein>
<name>A0A6J6FD69_9ZZZZ</name>
<accession>A0A6J6FD69</accession>
<dbReference type="InterPro" id="IPR027417">
    <property type="entry name" value="P-loop_NTPase"/>
</dbReference>
<dbReference type="Gene3D" id="3.30.450.380">
    <property type="match status" value="1"/>
</dbReference>
<feature type="domain" description="Bacterial type II secretion system protein E" evidence="3">
    <location>
        <begin position="194"/>
        <end position="364"/>
    </location>
</feature>
<feature type="region of interest" description="Disordered" evidence="2">
    <location>
        <begin position="463"/>
        <end position="496"/>
    </location>
</feature>
<dbReference type="SUPFAM" id="SSF52540">
    <property type="entry name" value="P-loop containing nucleoside triphosphate hydrolases"/>
    <property type="match status" value="1"/>
</dbReference>
<dbReference type="InterPro" id="IPR050921">
    <property type="entry name" value="T4SS_GSP_E_ATPase"/>
</dbReference>
<organism evidence="4">
    <name type="scientific">freshwater metagenome</name>
    <dbReference type="NCBI Taxonomy" id="449393"/>
    <lineage>
        <taxon>unclassified sequences</taxon>
        <taxon>metagenomes</taxon>
        <taxon>ecological metagenomes</taxon>
    </lineage>
</organism>
<sequence>MNEGRVNESRVNESRVNEGRVNGDDELDLLAADVRRTYGDRFPLPRRDETAADRELREEMTRDVLEHEVLPELERQRLAVRQAPLGDHEQQLLVELVLSEIFGLPKLLSVLRDPMVTDVLVFGADPVRIERADGSRQLLPPLVRRDRDLERIIYDTATARRRPFNREHPFVDLELEPGVRFHGEGFDVVARPLVTIRRAAVFGAVLDDLAERGMLDDAAVALLRAAVAADLSILVAGRMGSGKTTLLRALIGEIDPADVIVTIETDFELNVAQMGTHPFVHAYQARIPSTSDGAGISCADVMVPAVRTRADWIVVGEVRGAEGAAMVSAMSIGQGTMATVHGGSAKDGLERLAELIATHGSLDLRMARWQAYRSVDLVVHTHGDNERGRWVTEIVAPSVEDDGGRFVLHRLMGAQSGAPDGRARVLNEPQRPMLERLVEADPSFSTVWWHRRPETHRPLRAVHLQAAPQPGSQPGSSAGSSAGSSVGSRAAPRVAS</sequence>
<dbReference type="GO" id="GO:0016887">
    <property type="term" value="F:ATP hydrolysis activity"/>
    <property type="evidence" value="ECO:0007669"/>
    <property type="project" value="InterPro"/>
</dbReference>
<dbReference type="Pfam" id="PF00437">
    <property type="entry name" value="T2SSE"/>
    <property type="match status" value="1"/>
</dbReference>
<proteinExistence type="inferred from homology"/>
<dbReference type="AlphaFoldDB" id="A0A6J6FD69"/>